<dbReference type="Gene3D" id="1.20.1280.50">
    <property type="match status" value="1"/>
</dbReference>
<evidence type="ECO:0000313" key="4">
    <source>
        <dbReference type="Proteomes" id="UP000636709"/>
    </source>
</evidence>
<evidence type="ECO:0000259" key="2">
    <source>
        <dbReference type="PROSITE" id="PS50181"/>
    </source>
</evidence>
<dbReference type="PANTHER" id="PTHR32141">
    <property type="match status" value="1"/>
</dbReference>
<dbReference type="PANTHER" id="PTHR32141:SF179">
    <property type="entry name" value="F-BOX DOMAIN-CONTAINING PROTEIN"/>
    <property type="match status" value="1"/>
</dbReference>
<evidence type="ECO:0000256" key="1">
    <source>
        <dbReference type="SAM" id="MobiDB-lite"/>
    </source>
</evidence>
<dbReference type="InterPro" id="IPR055411">
    <property type="entry name" value="LRR_FXL15/At3g58940/PEG3-like"/>
</dbReference>
<dbReference type="InterPro" id="IPR036047">
    <property type="entry name" value="F-box-like_dom_sf"/>
</dbReference>
<reference evidence="3" key="1">
    <citation type="submission" date="2020-07" db="EMBL/GenBank/DDBJ databases">
        <title>Genome sequence and genetic diversity analysis of an under-domesticated orphan crop, white fonio (Digitaria exilis).</title>
        <authorList>
            <person name="Bennetzen J.L."/>
            <person name="Chen S."/>
            <person name="Ma X."/>
            <person name="Wang X."/>
            <person name="Yssel A.E.J."/>
            <person name="Chaluvadi S.R."/>
            <person name="Johnson M."/>
            <person name="Gangashetty P."/>
            <person name="Hamidou F."/>
            <person name="Sanogo M.D."/>
            <person name="Zwaenepoel A."/>
            <person name="Wallace J."/>
            <person name="Van De Peer Y."/>
            <person name="Van Deynze A."/>
        </authorList>
    </citation>
    <scope>NUCLEOTIDE SEQUENCE</scope>
    <source>
        <tissue evidence="3">Leaves</tissue>
    </source>
</reference>
<organism evidence="3 4">
    <name type="scientific">Digitaria exilis</name>
    <dbReference type="NCBI Taxonomy" id="1010633"/>
    <lineage>
        <taxon>Eukaryota</taxon>
        <taxon>Viridiplantae</taxon>
        <taxon>Streptophyta</taxon>
        <taxon>Embryophyta</taxon>
        <taxon>Tracheophyta</taxon>
        <taxon>Spermatophyta</taxon>
        <taxon>Magnoliopsida</taxon>
        <taxon>Liliopsida</taxon>
        <taxon>Poales</taxon>
        <taxon>Poaceae</taxon>
        <taxon>PACMAD clade</taxon>
        <taxon>Panicoideae</taxon>
        <taxon>Panicodae</taxon>
        <taxon>Paniceae</taxon>
        <taxon>Anthephorinae</taxon>
        <taxon>Digitaria</taxon>
    </lineage>
</organism>
<dbReference type="PROSITE" id="PS50181">
    <property type="entry name" value="FBOX"/>
    <property type="match status" value="1"/>
</dbReference>
<dbReference type="Proteomes" id="UP000636709">
    <property type="component" value="Unassembled WGS sequence"/>
</dbReference>
<dbReference type="SUPFAM" id="SSF81383">
    <property type="entry name" value="F-box domain"/>
    <property type="match status" value="1"/>
</dbReference>
<dbReference type="Pfam" id="PF24758">
    <property type="entry name" value="LRR_At5g56370"/>
    <property type="match status" value="1"/>
</dbReference>
<dbReference type="InterPro" id="IPR001810">
    <property type="entry name" value="F-box_dom"/>
</dbReference>
<dbReference type="InterPro" id="IPR055302">
    <property type="entry name" value="F-box_dom-containing"/>
</dbReference>
<dbReference type="InterPro" id="IPR053781">
    <property type="entry name" value="F-box_AtFBL13-like"/>
</dbReference>
<gene>
    <name evidence="3" type="ORF">HU200_041074</name>
</gene>
<dbReference type="CDD" id="cd22160">
    <property type="entry name" value="F-box_AtFBL13-like"/>
    <property type="match status" value="1"/>
</dbReference>
<sequence>MSAAGGIRQLEAKSGDLPGPCPPPAGEVYEGPDLISRLPDDLLSEIITRLPTKDRARTQALSRRWRPLWRAAPLNLEAAVEHRNEENHVAAIAGALRAHGGHVRRVSVAWRGYCHRFPELDCALRSPCSGTSMNLTCSTLPGSPGSRLTASGFLIPCSVPPRPSASSASGRTPLRVIHAPKLKALGYLSSEMPMLQLGNMVFKKLVPVSLSSVASTVKILALATRPNLDLVIRFLKCFPSVEKLYIKVTFIHH</sequence>
<comment type="caution">
    <text evidence="3">The sequence shown here is derived from an EMBL/GenBank/DDBJ whole genome shotgun (WGS) entry which is preliminary data.</text>
</comment>
<dbReference type="Pfam" id="PF00646">
    <property type="entry name" value="F-box"/>
    <property type="match status" value="1"/>
</dbReference>
<proteinExistence type="predicted"/>
<feature type="region of interest" description="Disordered" evidence="1">
    <location>
        <begin position="1"/>
        <end position="28"/>
    </location>
</feature>
<dbReference type="OrthoDB" id="693675at2759"/>
<feature type="domain" description="F-box" evidence="2">
    <location>
        <begin position="32"/>
        <end position="68"/>
    </location>
</feature>
<dbReference type="EMBL" id="JACEFO010001972">
    <property type="protein sequence ID" value="KAF8690699.1"/>
    <property type="molecule type" value="Genomic_DNA"/>
</dbReference>
<dbReference type="SMART" id="SM00256">
    <property type="entry name" value="FBOX"/>
    <property type="match status" value="1"/>
</dbReference>
<name>A0A835BJF0_9POAL</name>
<evidence type="ECO:0000313" key="3">
    <source>
        <dbReference type="EMBL" id="KAF8690699.1"/>
    </source>
</evidence>
<keyword evidence="4" id="KW-1185">Reference proteome</keyword>
<accession>A0A835BJF0</accession>
<protein>
    <recommendedName>
        <fullName evidence="2">F-box domain-containing protein</fullName>
    </recommendedName>
</protein>
<dbReference type="AlphaFoldDB" id="A0A835BJF0"/>